<evidence type="ECO:0000259" key="1">
    <source>
        <dbReference type="Pfam" id="PF14675"/>
    </source>
</evidence>
<name>A0A0B7C3G6_9EUPU</name>
<protein>
    <recommendedName>
        <fullName evidence="1">FANCI solenoid 1 domain-containing protein</fullName>
    </recommendedName>
</protein>
<feature type="non-terminal residue" evidence="2">
    <location>
        <position position="71"/>
    </location>
</feature>
<evidence type="ECO:0000313" key="2">
    <source>
        <dbReference type="EMBL" id="CEK99758.1"/>
    </source>
</evidence>
<dbReference type="InterPro" id="IPR029308">
    <property type="entry name" value="FANCI_S1"/>
</dbReference>
<reference evidence="2" key="1">
    <citation type="submission" date="2014-12" db="EMBL/GenBank/DDBJ databases">
        <title>Insight into the proteome of Arion vulgaris.</title>
        <authorList>
            <person name="Aradska J."/>
            <person name="Bulat T."/>
            <person name="Smidak R."/>
            <person name="Sarate P."/>
            <person name="Gangsoo J."/>
            <person name="Sialana F."/>
            <person name="Bilban M."/>
            <person name="Lubec G."/>
        </authorList>
    </citation>
    <scope>NUCLEOTIDE SEQUENCE</scope>
    <source>
        <tissue evidence="2">Skin</tissue>
    </source>
</reference>
<organism evidence="2">
    <name type="scientific">Arion vulgaris</name>
    <dbReference type="NCBI Taxonomy" id="1028688"/>
    <lineage>
        <taxon>Eukaryota</taxon>
        <taxon>Metazoa</taxon>
        <taxon>Spiralia</taxon>
        <taxon>Lophotrochozoa</taxon>
        <taxon>Mollusca</taxon>
        <taxon>Gastropoda</taxon>
        <taxon>Heterobranchia</taxon>
        <taxon>Euthyneura</taxon>
        <taxon>Panpulmonata</taxon>
        <taxon>Eupulmonata</taxon>
        <taxon>Stylommatophora</taxon>
        <taxon>Helicina</taxon>
        <taxon>Arionoidea</taxon>
        <taxon>Arionidae</taxon>
        <taxon>Arion</taxon>
    </lineage>
</organism>
<proteinExistence type="predicted"/>
<sequence length="71" mass="7695">NEKSVQRCIIVFTGIIKVLQKNEINSKTAFDIVSLLLTELDAVQSACLAKLGQFYIDSVKTGTFSGGKTAE</sequence>
<feature type="domain" description="FANCI solenoid 1" evidence="1">
    <location>
        <begin position="8"/>
        <end position="66"/>
    </location>
</feature>
<dbReference type="EMBL" id="HACG01052887">
    <property type="protein sequence ID" value="CEK99758.1"/>
    <property type="molecule type" value="Transcribed_RNA"/>
</dbReference>
<gene>
    <name evidence="2" type="primary">ORF222068</name>
</gene>
<accession>A0A0B7C3G6</accession>
<feature type="non-terminal residue" evidence="2">
    <location>
        <position position="1"/>
    </location>
</feature>
<dbReference type="AlphaFoldDB" id="A0A0B7C3G6"/>
<dbReference type="Pfam" id="PF14675">
    <property type="entry name" value="FANCI_S1"/>
    <property type="match status" value="1"/>
</dbReference>